<keyword evidence="3" id="KW-1185">Reference proteome</keyword>
<feature type="region of interest" description="Disordered" evidence="1">
    <location>
        <begin position="44"/>
        <end position="68"/>
    </location>
</feature>
<dbReference type="AlphaFoldDB" id="A0A9X1QQD8"/>
<comment type="caution">
    <text evidence="2">The sequence shown here is derived from an EMBL/GenBank/DDBJ whole genome shotgun (WGS) entry which is preliminary data.</text>
</comment>
<dbReference type="EMBL" id="JAKGSI010000002">
    <property type="protein sequence ID" value="MCF4006512.1"/>
    <property type="molecule type" value="Genomic_DNA"/>
</dbReference>
<gene>
    <name evidence="2" type="ORF">L1O03_04885</name>
</gene>
<evidence type="ECO:0000313" key="2">
    <source>
        <dbReference type="EMBL" id="MCF4006512.1"/>
    </source>
</evidence>
<evidence type="ECO:0000256" key="1">
    <source>
        <dbReference type="SAM" id="MobiDB-lite"/>
    </source>
</evidence>
<protein>
    <submittedName>
        <fullName evidence="2">Uncharacterized protein</fullName>
    </submittedName>
</protein>
<dbReference type="RefSeq" id="WP_236118308.1">
    <property type="nucleotide sequence ID" value="NZ_JAKGSI010000002.1"/>
</dbReference>
<evidence type="ECO:0000313" key="3">
    <source>
        <dbReference type="Proteomes" id="UP001139336"/>
    </source>
</evidence>
<accession>A0A9X1QQD8</accession>
<proteinExistence type="predicted"/>
<name>A0A9X1QQD8_9CORY</name>
<organism evidence="2 3">
    <name type="scientific">Corynebacterium uropygiale</name>
    <dbReference type="NCBI Taxonomy" id="1775911"/>
    <lineage>
        <taxon>Bacteria</taxon>
        <taxon>Bacillati</taxon>
        <taxon>Actinomycetota</taxon>
        <taxon>Actinomycetes</taxon>
        <taxon>Mycobacteriales</taxon>
        <taxon>Corynebacteriaceae</taxon>
        <taxon>Corynebacterium</taxon>
    </lineage>
</organism>
<reference evidence="2" key="1">
    <citation type="submission" date="2022-01" db="EMBL/GenBank/DDBJ databases">
        <title>Corynebacterium sp. nov isolated from isolated from the feces of the greater white-fronted geese (Anser albifrons) at Poyang Lake, PR China.</title>
        <authorList>
            <person name="Liu Q."/>
        </authorList>
    </citation>
    <scope>NUCLEOTIDE SEQUENCE</scope>
    <source>
        <strain evidence="2">JCM 32435</strain>
    </source>
</reference>
<sequence>MGDLFLNFGSSVLHLATNIASQNWVGVAVQAFKTITSGVDLSSALSSEDGSSAANAADGAEAATEGAN</sequence>
<dbReference type="Proteomes" id="UP001139336">
    <property type="component" value="Unassembled WGS sequence"/>
</dbReference>